<dbReference type="EMBL" id="CP060052">
    <property type="protein sequence ID" value="QNE06269.1"/>
    <property type="molecule type" value="Genomic_DNA"/>
</dbReference>
<dbReference type="Gene3D" id="3.40.30.10">
    <property type="entry name" value="Glutaredoxin"/>
    <property type="match status" value="1"/>
</dbReference>
<gene>
    <name evidence="7" type="ORF">H4O24_06595</name>
</gene>
<protein>
    <submittedName>
        <fullName evidence="7">Redoxin family protein</fullName>
    </submittedName>
</protein>
<evidence type="ECO:0000256" key="1">
    <source>
        <dbReference type="ARBA" id="ARBA00004196"/>
    </source>
</evidence>
<dbReference type="InterPro" id="IPR036249">
    <property type="entry name" value="Thioredoxin-like_sf"/>
</dbReference>
<evidence type="ECO:0000259" key="6">
    <source>
        <dbReference type="PROSITE" id="PS51352"/>
    </source>
</evidence>
<dbReference type="InterPro" id="IPR013740">
    <property type="entry name" value="Redoxin"/>
</dbReference>
<dbReference type="CDD" id="cd02966">
    <property type="entry name" value="TlpA_like_family"/>
    <property type="match status" value="1"/>
</dbReference>
<dbReference type="GO" id="GO:0017004">
    <property type="term" value="P:cytochrome complex assembly"/>
    <property type="evidence" value="ECO:0007669"/>
    <property type="project" value="UniProtKB-KW"/>
</dbReference>
<evidence type="ECO:0000313" key="7">
    <source>
        <dbReference type="EMBL" id="QNE06269.1"/>
    </source>
</evidence>
<dbReference type="Pfam" id="PF08534">
    <property type="entry name" value="Redoxin"/>
    <property type="match status" value="1"/>
</dbReference>
<keyword evidence="4" id="KW-0676">Redox-active center</keyword>
<feature type="domain" description="Thioredoxin" evidence="6">
    <location>
        <begin position="88"/>
        <end position="229"/>
    </location>
</feature>
<evidence type="ECO:0000256" key="5">
    <source>
        <dbReference type="SAM" id="MobiDB-lite"/>
    </source>
</evidence>
<dbReference type="InterPro" id="IPR050553">
    <property type="entry name" value="Thioredoxin_ResA/DsbE_sf"/>
</dbReference>
<sequence length="229" mass="24372">MMADGPSAKRPPHIWLAPPAPSLFSPPSPAPEPELPMIDRIPSYLARALALGAALSLGACDSQSGAPQQGEAVQSADAAPEAGVLDDSHAGEALPDFTIALPDGTEKPLAEFTGQPLLINLWATWCGPCKLEMPMLDQLAGEREGSLKVLTVSQDMQGAEVVTPFFEEQDFANLEPWIDAENDLGFAYGGGVLPLTIYYDAEGKEVWRMIGEHDWTSAETAEMLALAEG</sequence>
<dbReference type="SUPFAM" id="SSF52833">
    <property type="entry name" value="Thioredoxin-like"/>
    <property type="match status" value="1"/>
</dbReference>
<proteinExistence type="predicted"/>
<dbReference type="InterPro" id="IPR017937">
    <property type="entry name" value="Thioredoxin_CS"/>
</dbReference>
<dbReference type="PANTHER" id="PTHR42852:SF6">
    <property type="entry name" value="THIOL:DISULFIDE INTERCHANGE PROTEIN DSBE"/>
    <property type="match status" value="1"/>
</dbReference>
<keyword evidence="3" id="KW-1015">Disulfide bond</keyword>
<dbReference type="PANTHER" id="PTHR42852">
    <property type="entry name" value="THIOL:DISULFIDE INTERCHANGE PROTEIN DSBE"/>
    <property type="match status" value="1"/>
</dbReference>
<dbReference type="InterPro" id="IPR013766">
    <property type="entry name" value="Thioredoxin_domain"/>
</dbReference>
<dbReference type="PROSITE" id="PS51352">
    <property type="entry name" value="THIOREDOXIN_2"/>
    <property type="match status" value="1"/>
</dbReference>
<evidence type="ECO:0000256" key="4">
    <source>
        <dbReference type="ARBA" id="ARBA00023284"/>
    </source>
</evidence>
<dbReference type="Proteomes" id="UP000515297">
    <property type="component" value="Chromosome"/>
</dbReference>
<dbReference type="GO" id="GO:0030313">
    <property type="term" value="C:cell envelope"/>
    <property type="evidence" value="ECO:0007669"/>
    <property type="project" value="UniProtKB-SubCell"/>
</dbReference>
<dbReference type="GO" id="GO:0015036">
    <property type="term" value="F:disulfide oxidoreductase activity"/>
    <property type="evidence" value="ECO:0007669"/>
    <property type="project" value="UniProtKB-ARBA"/>
</dbReference>
<keyword evidence="2" id="KW-0201">Cytochrome c-type biogenesis</keyword>
<evidence type="ECO:0000256" key="3">
    <source>
        <dbReference type="ARBA" id="ARBA00023157"/>
    </source>
</evidence>
<dbReference type="PROSITE" id="PS00194">
    <property type="entry name" value="THIOREDOXIN_1"/>
    <property type="match status" value="1"/>
</dbReference>
<evidence type="ECO:0000256" key="2">
    <source>
        <dbReference type="ARBA" id="ARBA00022748"/>
    </source>
</evidence>
<organism evidence="7 8">
    <name type="scientific">Croceicoccus marinus</name>
    <dbReference type="NCBI Taxonomy" id="450378"/>
    <lineage>
        <taxon>Bacteria</taxon>
        <taxon>Pseudomonadati</taxon>
        <taxon>Pseudomonadota</taxon>
        <taxon>Alphaproteobacteria</taxon>
        <taxon>Sphingomonadales</taxon>
        <taxon>Erythrobacteraceae</taxon>
        <taxon>Croceicoccus</taxon>
    </lineage>
</organism>
<feature type="region of interest" description="Disordered" evidence="5">
    <location>
        <begin position="60"/>
        <end position="81"/>
    </location>
</feature>
<accession>A0A7G6VX04</accession>
<evidence type="ECO:0000313" key="8">
    <source>
        <dbReference type="Proteomes" id="UP000515297"/>
    </source>
</evidence>
<comment type="subcellular location">
    <subcellularLocation>
        <location evidence="1">Cell envelope</location>
    </subcellularLocation>
</comment>
<dbReference type="AlphaFoldDB" id="A0A7G6VX04"/>
<name>A0A7G6VX04_9SPHN</name>
<reference evidence="7 8" key="1">
    <citation type="submission" date="2020-08" db="EMBL/GenBank/DDBJ databases">
        <authorList>
            <person name="Liu G."/>
            <person name="Sun C."/>
        </authorList>
    </citation>
    <scope>NUCLEOTIDE SEQUENCE [LARGE SCALE GENOMIC DNA]</scope>
    <source>
        <strain evidence="7 8">OT19</strain>
    </source>
</reference>